<accession>A0ABS6EI45</accession>
<comment type="caution">
    <text evidence="2">The sequence shown here is derived from an EMBL/GenBank/DDBJ whole genome shotgun (WGS) entry which is preliminary data.</text>
</comment>
<dbReference type="RefSeq" id="WP_216438568.1">
    <property type="nucleotide sequence ID" value="NZ_JAHLQF010000002.1"/>
</dbReference>
<evidence type="ECO:0000313" key="3">
    <source>
        <dbReference type="Proteomes" id="UP000726170"/>
    </source>
</evidence>
<keyword evidence="1" id="KW-1133">Transmembrane helix</keyword>
<feature type="transmembrane region" description="Helical" evidence="1">
    <location>
        <begin position="51"/>
        <end position="69"/>
    </location>
</feature>
<keyword evidence="3" id="KW-1185">Reference proteome</keyword>
<name>A0ABS6EI45_9CLOT</name>
<feature type="transmembrane region" description="Helical" evidence="1">
    <location>
        <begin position="217"/>
        <end position="237"/>
    </location>
</feature>
<organism evidence="2 3">
    <name type="scientific">Clostridium mobile</name>
    <dbReference type="NCBI Taxonomy" id="2841512"/>
    <lineage>
        <taxon>Bacteria</taxon>
        <taxon>Bacillati</taxon>
        <taxon>Bacillota</taxon>
        <taxon>Clostridia</taxon>
        <taxon>Eubacteriales</taxon>
        <taxon>Clostridiaceae</taxon>
        <taxon>Clostridium</taxon>
    </lineage>
</organism>
<keyword evidence="1" id="KW-0472">Membrane</keyword>
<feature type="transmembrane region" description="Helical" evidence="1">
    <location>
        <begin position="178"/>
        <end position="196"/>
    </location>
</feature>
<evidence type="ECO:0000256" key="1">
    <source>
        <dbReference type="SAM" id="Phobius"/>
    </source>
</evidence>
<feature type="transmembrane region" description="Helical" evidence="1">
    <location>
        <begin position="136"/>
        <end position="166"/>
    </location>
</feature>
<dbReference type="InterPro" id="IPR025291">
    <property type="entry name" value="DUF4153"/>
</dbReference>
<feature type="transmembrane region" description="Helical" evidence="1">
    <location>
        <begin position="81"/>
        <end position="99"/>
    </location>
</feature>
<gene>
    <name evidence="2" type="ORF">KQI86_07000</name>
</gene>
<evidence type="ECO:0000313" key="2">
    <source>
        <dbReference type="EMBL" id="MBU5484074.1"/>
    </source>
</evidence>
<keyword evidence="1" id="KW-0812">Transmembrane</keyword>
<feature type="transmembrane region" description="Helical" evidence="1">
    <location>
        <begin position="21"/>
        <end position="39"/>
    </location>
</feature>
<protein>
    <submittedName>
        <fullName evidence="2">DUF4153 domain-containing protein</fullName>
    </submittedName>
</protein>
<proteinExistence type="predicted"/>
<reference evidence="2 3" key="1">
    <citation type="submission" date="2021-06" db="EMBL/GenBank/DDBJ databases">
        <authorList>
            <person name="Sun Q."/>
            <person name="Li D."/>
        </authorList>
    </citation>
    <scope>NUCLEOTIDE SEQUENCE [LARGE SCALE GENOMIC DNA]</scope>
    <source>
        <strain evidence="2 3">MSJ-11</strain>
    </source>
</reference>
<feature type="transmembrane region" description="Helical" evidence="1">
    <location>
        <begin position="341"/>
        <end position="364"/>
    </location>
</feature>
<feature type="transmembrane region" description="Helical" evidence="1">
    <location>
        <begin position="290"/>
        <end position="310"/>
    </location>
</feature>
<feature type="transmembrane region" description="Helical" evidence="1">
    <location>
        <begin position="111"/>
        <end position="129"/>
    </location>
</feature>
<dbReference type="EMBL" id="JAHLQF010000002">
    <property type="protein sequence ID" value="MBU5484074.1"/>
    <property type="molecule type" value="Genomic_DNA"/>
</dbReference>
<sequence length="586" mass="67832">MKLIKYFKNMLSNLYLSLKRFPFTILLSVSILTLLITIHEIRPVEDTLSRIVMTLALGIPLSLSIKLFFEKRNEENTFKLFIGYGIGALLLVLYYLFLLPDDMRMVTTTRYIAVNLALYMAFLFIPYFPRKPDFELYVIVLVAGFFTTILYSVVLYAGLSAILFSIDKLLGIKVLGKVYYYTWLFVVFIFAVSYFLSVMPLRDNKLTLRSYPKLLRILILYIVMPLLTAYIIILYIYFGKIIVTMTWPIGLVSHLVLWYSVIVTITLFSITPIRDESSWADKFLKLAPKILLPLIVMMFISMGIRINAYGLTEPRYFVVILGLWIFSIMIYFSFSKKLRNILIPVSLAFIALLSVFGPVSSYSLSKYSQRHRFEKILTKNNMLTEGKINTSKVVSKGDKVNISSILSYFDRNHSFKDLKHLPKNFKIEDMEKVFGFSYESPFNESPNEYFYITSTLQGPLDIKGYDYLFDTDSLHNRNTSEFKDLNTSESKNLDAIYDYESSTIKIIYLGNEIYKKDLDEFVKNLISKYGASDKENIVPEEEMVLTEENDKIKVKVVFQHISGSKNNSTGEINGKGFDFYLLVKIK</sequence>
<dbReference type="Proteomes" id="UP000726170">
    <property type="component" value="Unassembled WGS sequence"/>
</dbReference>
<feature type="transmembrane region" description="Helical" evidence="1">
    <location>
        <begin position="316"/>
        <end position="334"/>
    </location>
</feature>
<dbReference type="Pfam" id="PF13687">
    <property type="entry name" value="DUF4153"/>
    <property type="match status" value="1"/>
</dbReference>
<feature type="transmembrane region" description="Helical" evidence="1">
    <location>
        <begin position="249"/>
        <end position="270"/>
    </location>
</feature>